<dbReference type="Gene3D" id="3.30.420.10">
    <property type="entry name" value="Ribonuclease H-like superfamily/Ribonuclease H"/>
    <property type="match status" value="1"/>
</dbReference>
<dbReference type="GO" id="GO:0003676">
    <property type="term" value="F:nucleic acid binding"/>
    <property type="evidence" value="ECO:0007669"/>
    <property type="project" value="InterPro"/>
</dbReference>
<organism evidence="2 3">
    <name type="scientific">Merluccius polli</name>
    <name type="common">Benguela hake</name>
    <name type="synonym">Merluccius cadenati</name>
    <dbReference type="NCBI Taxonomy" id="89951"/>
    <lineage>
        <taxon>Eukaryota</taxon>
        <taxon>Metazoa</taxon>
        <taxon>Chordata</taxon>
        <taxon>Craniata</taxon>
        <taxon>Vertebrata</taxon>
        <taxon>Euteleostomi</taxon>
        <taxon>Actinopterygii</taxon>
        <taxon>Neopterygii</taxon>
        <taxon>Teleostei</taxon>
        <taxon>Neoteleostei</taxon>
        <taxon>Acanthomorphata</taxon>
        <taxon>Zeiogadaria</taxon>
        <taxon>Gadariae</taxon>
        <taxon>Gadiformes</taxon>
        <taxon>Gadoidei</taxon>
        <taxon>Merlucciidae</taxon>
        <taxon>Merluccius</taxon>
    </lineage>
</organism>
<accession>A0AA47NRM4</accession>
<evidence type="ECO:0000313" key="3">
    <source>
        <dbReference type="Proteomes" id="UP001174136"/>
    </source>
</evidence>
<dbReference type="InterPro" id="IPR012337">
    <property type="entry name" value="RNaseH-like_sf"/>
</dbReference>
<dbReference type="InterPro" id="IPR002156">
    <property type="entry name" value="RNaseH_domain"/>
</dbReference>
<dbReference type="EMBL" id="JAOPHQ010005689">
    <property type="protein sequence ID" value="KAK0134763.1"/>
    <property type="molecule type" value="Genomic_DNA"/>
</dbReference>
<reference evidence="2" key="1">
    <citation type="journal article" date="2023" name="Front. Mar. Sci.">
        <title>A new Merluccius polli reference genome to investigate the effects of global change in West African waters.</title>
        <authorList>
            <person name="Mateo J.L."/>
            <person name="Blanco-Fernandez C."/>
            <person name="Garcia-Vazquez E."/>
            <person name="Machado-Schiaffino G."/>
        </authorList>
    </citation>
    <scope>NUCLEOTIDE SEQUENCE</scope>
    <source>
        <strain evidence="2">C29</strain>
        <tissue evidence="2">Fin</tissue>
    </source>
</reference>
<evidence type="ECO:0000313" key="2">
    <source>
        <dbReference type="EMBL" id="KAK0134763.1"/>
    </source>
</evidence>
<dbReference type="InterPro" id="IPR036397">
    <property type="entry name" value="RNaseH_sf"/>
</dbReference>
<feature type="domain" description="RNase H type-1" evidence="1">
    <location>
        <begin position="1"/>
        <end position="100"/>
    </location>
</feature>
<dbReference type="SUPFAM" id="SSF53098">
    <property type="entry name" value="Ribonuclease H-like"/>
    <property type="match status" value="1"/>
</dbReference>
<protein>
    <submittedName>
        <fullName evidence="2">Gag-Pol polyprotein</fullName>
    </submittedName>
</protein>
<dbReference type="Pfam" id="PF00075">
    <property type="entry name" value="RNase_H"/>
    <property type="match status" value="1"/>
</dbReference>
<dbReference type="GO" id="GO:0004523">
    <property type="term" value="F:RNA-DNA hybrid ribonuclease activity"/>
    <property type="evidence" value="ECO:0007669"/>
    <property type="project" value="InterPro"/>
</dbReference>
<dbReference type="PROSITE" id="PS50879">
    <property type="entry name" value="RNASE_H_1"/>
    <property type="match status" value="1"/>
</dbReference>
<dbReference type="AlphaFoldDB" id="A0AA47NRM4"/>
<sequence>MSVQLAELRALTAACQAGTGKSILHMHSVGHLFGAMWKMRGFRKTDGSPILHCDQVVELMSALLLPQQVAIVKCRAHKPGDDCVTKGNKAADEASKVASKQ</sequence>
<dbReference type="Proteomes" id="UP001174136">
    <property type="component" value="Unassembled WGS sequence"/>
</dbReference>
<name>A0AA47NRM4_MERPO</name>
<evidence type="ECO:0000259" key="1">
    <source>
        <dbReference type="PROSITE" id="PS50879"/>
    </source>
</evidence>
<gene>
    <name evidence="2" type="primary">pro-pol</name>
    <name evidence="2" type="ORF">N1851_029655</name>
</gene>
<comment type="caution">
    <text evidence="2">The sequence shown here is derived from an EMBL/GenBank/DDBJ whole genome shotgun (WGS) entry which is preliminary data.</text>
</comment>
<proteinExistence type="predicted"/>
<keyword evidence="3" id="KW-1185">Reference proteome</keyword>